<dbReference type="Proteomes" id="UP000269499">
    <property type="component" value="Unassembled WGS sequence"/>
</dbReference>
<gene>
    <name evidence="1" type="ORF">DRJ26_04720</name>
</gene>
<evidence type="ECO:0000313" key="2">
    <source>
        <dbReference type="Proteomes" id="UP000269499"/>
    </source>
</evidence>
<dbReference type="AlphaFoldDB" id="A0A497EZM5"/>
<sequence>MRRRFKGVRNYLVSAGAKELILDLEERCCIRQLIFVVNMDDTTGTNESKVIIKIDEDEVLNESLINLWAKFAANITTSYRAAPFQFLKYDNTAKDYAFMILDLGRVERRFAIFFENKDTSNAAWLHCGVIYDILED</sequence>
<reference evidence="1 2" key="1">
    <citation type="submission" date="2018-06" db="EMBL/GenBank/DDBJ databases">
        <title>Extensive metabolic versatility and redundancy in microbially diverse, dynamic hydrothermal sediments.</title>
        <authorList>
            <person name="Dombrowski N."/>
            <person name="Teske A."/>
            <person name="Baker B.J."/>
        </authorList>
    </citation>
    <scope>NUCLEOTIDE SEQUENCE [LARGE SCALE GENOMIC DNA]</scope>
    <source>
        <strain evidence="1">B20_G2</strain>
    </source>
</reference>
<dbReference type="EMBL" id="QMRA01000117">
    <property type="protein sequence ID" value="RLE52461.1"/>
    <property type="molecule type" value="Genomic_DNA"/>
</dbReference>
<protein>
    <submittedName>
        <fullName evidence="1">Uncharacterized protein</fullName>
    </submittedName>
</protein>
<comment type="caution">
    <text evidence="1">The sequence shown here is derived from an EMBL/GenBank/DDBJ whole genome shotgun (WGS) entry which is preliminary data.</text>
</comment>
<name>A0A497EZM5_9CREN</name>
<proteinExistence type="predicted"/>
<evidence type="ECO:0000313" key="1">
    <source>
        <dbReference type="EMBL" id="RLE52461.1"/>
    </source>
</evidence>
<organism evidence="1 2">
    <name type="scientific">Thermoproteota archaeon</name>
    <dbReference type="NCBI Taxonomy" id="2056631"/>
    <lineage>
        <taxon>Archaea</taxon>
        <taxon>Thermoproteota</taxon>
    </lineage>
</organism>
<accession>A0A497EZM5</accession>